<evidence type="ECO:0000259" key="5">
    <source>
        <dbReference type="Pfam" id="PF04542"/>
    </source>
</evidence>
<keyword evidence="3" id="KW-0731">Sigma factor</keyword>
<organism evidence="7 8">
    <name type="scientific">Paenibacillus nanensis</name>
    <dbReference type="NCBI Taxonomy" id="393251"/>
    <lineage>
        <taxon>Bacteria</taxon>
        <taxon>Bacillati</taxon>
        <taxon>Bacillota</taxon>
        <taxon>Bacilli</taxon>
        <taxon>Bacillales</taxon>
        <taxon>Paenibacillaceae</taxon>
        <taxon>Paenibacillus</taxon>
    </lineage>
</organism>
<dbReference type="PANTHER" id="PTHR43133">
    <property type="entry name" value="RNA POLYMERASE ECF-TYPE SIGMA FACTO"/>
    <property type="match status" value="1"/>
</dbReference>
<keyword evidence="4" id="KW-0804">Transcription</keyword>
<evidence type="ECO:0000256" key="1">
    <source>
        <dbReference type="ARBA" id="ARBA00010641"/>
    </source>
</evidence>
<dbReference type="Gene3D" id="1.10.10.10">
    <property type="entry name" value="Winged helix-like DNA-binding domain superfamily/Winged helix DNA-binding domain"/>
    <property type="match status" value="1"/>
</dbReference>
<evidence type="ECO:0000313" key="7">
    <source>
        <dbReference type="EMBL" id="RIX51583.1"/>
    </source>
</evidence>
<dbReference type="SUPFAM" id="SSF88946">
    <property type="entry name" value="Sigma2 domain of RNA polymerase sigma factors"/>
    <property type="match status" value="1"/>
</dbReference>
<dbReference type="InterPro" id="IPR013249">
    <property type="entry name" value="RNA_pol_sigma70_r4_t2"/>
</dbReference>
<feature type="domain" description="RNA polymerase sigma factor 70 region 4 type 2" evidence="6">
    <location>
        <begin position="97"/>
        <end position="147"/>
    </location>
</feature>
<dbReference type="PANTHER" id="PTHR43133:SF46">
    <property type="entry name" value="RNA POLYMERASE SIGMA-70 FACTOR ECF SUBFAMILY"/>
    <property type="match status" value="1"/>
</dbReference>
<comment type="caution">
    <text evidence="7">The sequence shown here is derived from an EMBL/GenBank/DDBJ whole genome shotgun (WGS) entry which is preliminary data.</text>
</comment>
<dbReference type="InterPro" id="IPR013324">
    <property type="entry name" value="RNA_pol_sigma_r3/r4-like"/>
</dbReference>
<evidence type="ECO:0000259" key="6">
    <source>
        <dbReference type="Pfam" id="PF08281"/>
    </source>
</evidence>
<dbReference type="GO" id="GO:0016987">
    <property type="term" value="F:sigma factor activity"/>
    <property type="evidence" value="ECO:0007669"/>
    <property type="project" value="UniProtKB-KW"/>
</dbReference>
<dbReference type="InterPro" id="IPR013325">
    <property type="entry name" value="RNA_pol_sigma_r2"/>
</dbReference>
<dbReference type="AlphaFoldDB" id="A0A3A1UYZ0"/>
<evidence type="ECO:0000256" key="4">
    <source>
        <dbReference type="ARBA" id="ARBA00023163"/>
    </source>
</evidence>
<gene>
    <name evidence="7" type="ORF">D3P08_16440</name>
</gene>
<dbReference type="SUPFAM" id="SSF88659">
    <property type="entry name" value="Sigma3 and sigma4 domains of RNA polymerase sigma factors"/>
    <property type="match status" value="1"/>
</dbReference>
<accession>A0A3A1UYZ0</accession>
<evidence type="ECO:0000313" key="8">
    <source>
        <dbReference type="Proteomes" id="UP000266482"/>
    </source>
</evidence>
<dbReference type="NCBIfam" id="TIGR02937">
    <property type="entry name" value="sigma70-ECF"/>
    <property type="match status" value="1"/>
</dbReference>
<dbReference type="InterPro" id="IPR036388">
    <property type="entry name" value="WH-like_DNA-bd_sf"/>
</dbReference>
<protein>
    <submittedName>
        <fullName evidence="7">Sigma-70 family RNA polymerase sigma factor</fullName>
    </submittedName>
</protein>
<dbReference type="EMBL" id="QXQA01000010">
    <property type="protein sequence ID" value="RIX51583.1"/>
    <property type="molecule type" value="Genomic_DNA"/>
</dbReference>
<keyword evidence="2" id="KW-0805">Transcription regulation</keyword>
<comment type="similarity">
    <text evidence="1">Belongs to the sigma-70 factor family. ECF subfamily.</text>
</comment>
<dbReference type="InterPro" id="IPR039425">
    <property type="entry name" value="RNA_pol_sigma-70-like"/>
</dbReference>
<feature type="domain" description="RNA polymerase sigma-70 region 2" evidence="5">
    <location>
        <begin position="4"/>
        <end position="64"/>
    </location>
</feature>
<sequence length="161" mass="18500">MKGYGQDVWNYAYFLTKRADWADDISQEAFLKVFRSPNGFRGESSIQTWLFAITRNCAFNYRRTAFIRKVIPVGRVERQGLSPSAEAEALSNRFVDEIWEVVMELPAKYRELLVLDAKYEMTLQEMAELTGLAIGTVKSRLSRARRKAAEAWKGGSVYERA</sequence>
<name>A0A3A1UYZ0_9BACL</name>
<dbReference type="Pfam" id="PF04542">
    <property type="entry name" value="Sigma70_r2"/>
    <property type="match status" value="1"/>
</dbReference>
<keyword evidence="8" id="KW-1185">Reference proteome</keyword>
<dbReference type="Proteomes" id="UP000266482">
    <property type="component" value="Unassembled WGS sequence"/>
</dbReference>
<dbReference type="InterPro" id="IPR007627">
    <property type="entry name" value="RNA_pol_sigma70_r2"/>
</dbReference>
<proteinExistence type="inferred from homology"/>
<reference evidence="7 8" key="1">
    <citation type="submission" date="2018-09" db="EMBL/GenBank/DDBJ databases">
        <title>Paenibacillus aracenensis nov. sp. isolated from a cave in southern Spain.</title>
        <authorList>
            <person name="Jurado V."/>
            <person name="Gutierrez-Patricio S."/>
            <person name="Gonzalez-Pimentel J.L."/>
            <person name="Miller A.Z."/>
            <person name="Laiz L."/>
            <person name="Saiz-Jimenez C."/>
        </authorList>
    </citation>
    <scope>NUCLEOTIDE SEQUENCE [LARGE SCALE GENOMIC DNA]</scope>
    <source>
        <strain evidence="7 8">DSM 22867</strain>
    </source>
</reference>
<dbReference type="GO" id="GO:0003677">
    <property type="term" value="F:DNA binding"/>
    <property type="evidence" value="ECO:0007669"/>
    <property type="project" value="InterPro"/>
</dbReference>
<evidence type="ECO:0000256" key="2">
    <source>
        <dbReference type="ARBA" id="ARBA00023015"/>
    </source>
</evidence>
<dbReference type="GO" id="GO:0006352">
    <property type="term" value="P:DNA-templated transcription initiation"/>
    <property type="evidence" value="ECO:0007669"/>
    <property type="project" value="InterPro"/>
</dbReference>
<dbReference type="InterPro" id="IPR014284">
    <property type="entry name" value="RNA_pol_sigma-70_dom"/>
</dbReference>
<evidence type="ECO:0000256" key="3">
    <source>
        <dbReference type="ARBA" id="ARBA00023082"/>
    </source>
</evidence>
<dbReference type="CDD" id="cd06171">
    <property type="entry name" value="Sigma70_r4"/>
    <property type="match status" value="1"/>
</dbReference>
<dbReference type="Gene3D" id="1.10.1740.10">
    <property type="match status" value="1"/>
</dbReference>
<dbReference type="Pfam" id="PF08281">
    <property type="entry name" value="Sigma70_r4_2"/>
    <property type="match status" value="1"/>
</dbReference>
<dbReference type="OrthoDB" id="9794508at2"/>